<evidence type="ECO:0000313" key="5">
    <source>
        <dbReference type="EMBL" id="KAF2839404.1"/>
    </source>
</evidence>
<dbReference type="InterPro" id="IPR011990">
    <property type="entry name" value="TPR-like_helical_dom_sf"/>
</dbReference>
<accession>A0A9P4SBK1</accession>
<evidence type="ECO:0000256" key="1">
    <source>
        <dbReference type="ARBA" id="ARBA00022737"/>
    </source>
</evidence>
<dbReference type="Gene3D" id="1.25.40.10">
    <property type="entry name" value="Tetratricopeptide repeat domain"/>
    <property type="match status" value="1"/>
</dbReference>
<dbReference type="InterPro" id="IPR001810">
    <property type="entry name" value="F-box_dom"/>
</dbReference>
<dbReference type="PROSITE" id="PS50005">
    <property type="entry name" value="TPR"/>
    <property type="match status" value="1"/>
</dbReference>
<keyword evidence="2 3" id="KW-0802">TPR repeat</keyword>
<feature type="repeat" description="TPR" evidence="3">
    <location>
        <begin position="7"/>
        <end position="40"/>
    </location>
</feature>
<gene>
    <name evidence="5" type="ORF">M501DRAFT_1057677</name>
</gene>
<dbReference type="SMART" id="SM00256">
    <property type="entry name" value="FBOX"/>
    <property type="match status" value="1"/>
</dbReference>
<dbReference type="SMART" id="SM00028">
    <property type="entry name" value="TPR"/>
    <property type="match status" value="2"/>
</dbReference>
<reference evidence="5" key="1">
    <citation type="journal article" date="2020" name="Stud. Mycol.">
        <title>101 Dothideomycetes genomes: a test case for predicting lifestyles and emergence of pathogens.</title>
        <authorList>
            <person name="Haridas S."/>
            <person name="Albert R."/>
            <person name="Binder M."/>
            <person name="Bloem J."/>
            <person name="Labutti K."/>
            <person name="Salamov A."/>
            <person name="Andreopoulos B."/>
            <person name="Baker S."/>
            <person name="Barry K."/>
            <person name="Bills G."/>
            <person name="Bluhm B."/>
            <person name="Cannon C."/>
            <person name="Castanera R."/>
            <person name="Culley D."/>
            <person name="Daum C."/>
            <person name="Ezra D."/>
            <person name="Gonzalez J."/>
            <person name="Henrissat B."/>
            <person name="Kuo A."/>
            <person name="Liang C."/>
            <person name="Lipzen A."/>
            <person name="Lutzoni F."/>
            <person name="Magnuson J."/>
            <person name="Mondo S."/>
            <person name="Nolan M."/>
            <person name="Ohm R."/>
            <person name="Pangilinan J."/>
            <person name="Park H.-J."/>
            <person name="Ramirez L."/>
            <person name="Alfaro M."/>
            <person name="Sun H."/>
            <person name="Tritt A."/>
            <person name="Yoshinaga Y."/>
            <person name="Zwiers L.-H."/>
            <person name="Turgeon B."/>
            <person name="Goodwin S."/>
            <person name="Spatafora J."/>
            <person name="Crous P."/>
            <person name="Grigoriev I."/>
        </authorList>
    </citation>
    <scope>NUCLEOTIDE SEQUENCE</scope>
    <source>
        <strain evidence="5">CBS 101060</strain>
    </source>
</reference>
<name>A0A9P4SBK1_9PEZI</name>
<comment type="caution">
    <text evidence="5">The sequence shown here is derived from an EMBL/GenBank/DDBJ whole genome shotgun (WGS) entry which is preliminary data.</text>
</comment>
<proteinExistence type="predicted"/>
<dbReference type="OrthoDB" id="629492at2759"/>
<dbReference type="AlphaFoldDB" id="A0A9P4SBK1"/>
<dbReference type="PANTHER" id="PTHR22904">
    <property type="entry name" value="TPR REPEAT CONTAINING PROTEIN"/>
    <property type="match status" value="1"/>
</dbReference>
<evidence type="ECO:0000256" key="2">
    <source>
        <dbReference type="ARBA" id="ARBA00022803"/>
    </source>
</evidence>
<sequence length="567" mass="63481">MPSTLTAKELEELGKSYYKRKEYQKAVDTFTEGLRAPSATWLTLLDYRSAAYMKLEKNERALADGKEMIRVGNQDVRGYLRAGKVLQKMEKFETALKVYEYGLRKVSTANTDYQLLRGVQDKLTKQLSPPKAVDPLNALPAELVDMVLSYLSFKNIVNCLRVSRTWNGYLGSIPSLWSNLDLSLPRKPVKLQFIRKCITRSQGRLSTAVMSRIADGGTLNTLTKCCKNLQTLELTDGGLVGQTLIEAMKHASNLTTLILGQRIHVSEDTLYQILKNCPSLVHVEVQSLKGPLDVDFHMPNMQTIKLTSAAPGRQSIDSFLDYMPNIRCLSLINWSLWGPRHVIDLAKLSKLQHLNLEKSSSLYSLTLPPSLLSLKHTKSNEFVASNNSRWSPAQADEPFLLPQIEELHLEQVYAERAYEVLDTMLNAEERPEAPFPWSSLRTLALCSFTGSTERESDISIALGCPRLEKLEELALIDTPTVDDELASTLPDLFPRLRILNLSKTSISGVAVKVIVTKLRGRLTFLGLNMCHRVSPDAVEWARQQGIEVSFKSAEGAGRGKGGRLVRF</sequence>
<dbReference type="InterPro" id="IPR032675">
    <property type="entry name" value="LRR_dom_sf"/>
</dbReference>
<dbReference type="PANTHER" id="PTHR22904:SF523">
    <property type="entry name" value="STRESS-INDUCED-PHOSPHOPROTEIN 1"/>
    <property type="match status" value="1"/>
</dbReference>
<dbReference type="InterPro" id="IPR036047">
    <property type="entry name" value="F-box-like_dom_sf"/>
</dbReference>
<dbReference type="SUPFAM" id="SSF52047">
    <property type="entry name" value="RNI-like"/>
    <property type="match status" value="1"/>
</dbReference>
<protein>
    <recommendedName>
        <fullName evidence="4">F-box domain-containing protein</fullName>
    </recommendedName>
</protein>
<feature type="domain" description="F-box" evidence="4">
    <location>
        <begin position="133"/>
        <end position="180"/>
    </location>
</feature>
<evidence type="ECO:0000259" key="4">
    <source>
        <dbReference type="PROSITE" id="PS50181"/>
    </source>
</evidence>
<evidence type="ECO:0000313" key="6">
    <source>
        <dbReference type="Proteomes" id="UP000799429"/>
    </source>
</evidence>
<keyword evidence="1" id="KW-0677">Repeat</keyword>
<organism evidence="5 6">
    <name type="scientific">Patellaria atrata CBS 101060</name>
    <dbReference type="NCBI Taxonomy" id="1346257"/>
    <lineage>
        <taxon>Eukaryota</taxon>
        <taxon>Fungi</taxon>
        <taxon>Dikarya</taxon>
        <taxon>Ascomycota</taxon>
        <taxon>Pezizomycotina</taxon>
        <taxon>Dothideomycetes</taxon>
        <taxon>Dothideomycetes incertae sedis</taxon>
        <taxon>Patellariales</taxon>
        <taxon>Patellariaceae</taxon>
        <taxon>Patellaria</taxon>
    </lineage>
</organism>
<dbReference type="Gene3D" id="1.20.1280.50">
    <property type="match status" value="1"/>
</dbReference>
<dbReference type="EMBL" id="MU006095">
    <property type="protein sequence ID" value="KAF2839404.1"/>
    <property type="molecule type" value="Genomic_DNA"/>
</dbReference>
<dbReference type="InterPro" id="IPR019734">
    <property type="entry name" value="TPR_rpt"/>
</dbReference>
<dbReference type="GO" id="GO:0051879">
    <property type="term" value="F:Hsp90 protein binding"/>
    <property type="evidence" value="ECO:0007669"/>
    <property type="project" value="TreeGrafter"/>
</dbReference>
<dbReference type="SUPFAM" id="SSF81383">
    <property type="entry name" value="F-box domain"/>
    <property type="match status" value="1"/>
</dbReference>
<dbReference type="SUPFAM" id="SSF48452">
    <property type="entry name" value="TPR-like"/>
    <property type="match status" value="1"/>
</dbReference>
<keyword evidence="6" id="KW-1185">Reference proteome</keyword>
<evidence type="ECO:0000256" key="3">
    <source>
        <dbReference type="PROSITE-ProRule" id="PRU00339"/>
    </source>
</evidence>
<dbReference type="PROSITE" id="PS50181">
    <property type="entry name" value="FBOX"/>
    <property type="match status" value="1"/>
</dbReference>
<dbReference type="Proteomes" id="UP000799429">
    <property type="component" value="Unassembled WGS sequence"/>
</dbReference>
<dbReference type="Gene3D" id="3.80.10.10">
    <property type="entry name" value="Ribonuclease Inhibitor"/>
    <property type="match status" value="1"/>
</dbReference>
<dbReference type="Pfam" id="PF12937">
    <property type="entry name" value="F-box-like"/>
    <property type="match status" value="1"/>
</dbReference>